<reference evidence="2 3" key="1">
    <citation type="journal article" date="2023" name="Plants (Basel)">
        <title>Bridging the Gap: Combining Genomics and Transcriptomics Approaches to Understand Stylosanthes scabra, an Orphan Legume from the Brazilian Caatinga.</title>
        <authorList>
            <person name="Ferreira-Neto J.R.C."/>
            <person name="da Silva M.D."/>
            <person name="Binneck E."/>
            <person name="de Melo N.F."/>
            <person name="da Silva R.H."/>
            <person name="de Melo A.L.T.M."/>
            <person name="Pandolfi V."/>
            <person name="Bustamante F.O."/>
            <person name="Brasileiro-Vidal A.C."/>
            <person name="Benko-Iseppon A.M."/>
        </authorList>
    </citation>
    <scope>NUCLEOTIDE SEQUENCE [LARGE SCALE GENOMIC DNA]</scope>
    <source>
        <tissue evidence="2">Leaves</tissue>
    </source>
</reference>
<dbReference type="InterPro" id="IPR058594">
    <property type="entry name" value="PB1-like_dom_pln"/>
</dbReference>
<feature type="non-terminal residue" evidence="2">
    <location>
        <position position="213"/>
    </location>
</feature>
<feature type="domain" description="PB1-like" evidence="1">
    <location>
        <begin position="2"/>
        <end position="107"/>
    </location>
</feature>
<evidence type="ECO:0000313" key="2">
    <source>
        <dbReference type="EMBL" id="MED6216357.1"/>
    </source>
</evidence>
<name>A0ABU6Z153_9FABA</name>
<protein>
    <recommendedName>
        <fullName evidence="1">PB1-like domain-containing protein</fullName>
    </recommendedName>
</protein>
<accession>A0ABU6Z153</accession>
<sequence length="213" mass="23810">MAPIVTLVFHYIDRLERNPNDILKYNGGLIRDIELVNPDNYNLSMVEEINLDLGYSSTKGVYWLVPGLGLGLRLGNGLRLLETDNEVANMCAAALDNGNMVHVNLEHSVIPDPIVIEQVVVSDDTHEAVAKNPKGDDEVVDQPGKDQHRASSCVPAIRIQHYLHWSSRAAVTSRRNWLNLDHTWVLGFQIVEFGREIMLLISIRVGKGVLTKL</sequence>
<evidence type="ECO:0000259" key="1">
    <source>
        <dbReference type="Pfam" id="PF26130"/>
    </source>
</evidence>
<dbReference type="Pfam" id="PF26130">
    <property type="entry name" value="PB1-like"/>
    <property type="match status" value="1"/>
</dbReference>
<dbReference type="Proteomes" id="UP001341840">
    <property type="component" value="Unassembled WGS sequence"/>
</dbReference>
<evidence type="ECO:0000313" key="3">
    <source>
        <dbReference type="Proteomes" id="UP001341840"/>
    </source>
</evidence>
<comment type="caution">
    <text evidence="2">The sequence shown here is derived from an EMBL/GenBank/DDBJ whole genome shotgun (WGS) entry which is preliminary data.</text>
</comment>
<keyword evidence="3" id="KW-1185">Reference proteome</keyword>
<proteinExistence type="predicted"/>
<organism evidence="2 3">
    <name type="scientific">Stylosanthes scabra</name>
    <dbReference type="NCBI Taxonomy" id="79078"/>
    <lineage>
        <taxon>Eukaryota</taxon>
        <taxon>Viridiplantae</taxon>
        <taxon>Streptophyta</taxon>
        <taxon>Embryophyta</taxon>
        <taxon>Tracheophyta</taxon>
        <taxon>Spermatophyta</taxon>
        <taxon>Magnoliopsida</taxon>
        <taxon>eudicotyledons</taxon>
        <taxon>Gunneridae</taxon>
        <taxon>Pentapetalae</taxon>
        <taxon>rosids</taxon>
        <taxon>fabids</taxon>
        <taxon>Fabales</taxon>
        <taxon>Fabaceae</taxon>
        <taxon>Papilionoideae</taxon>
        <taxon>50 kb inversion clade</taxon>
        <taxon>dalbergioids sensu lato</taxon>
        <taxon>Dalbergieae</taxon>
        <taxon>Pterocarpus clade</taxon>
        <taxon>Stylosanthes</taxon>
    </lineage>
</organism>
<dbReference type="EMBL" id="JASCZI010271875">
    <property type="protein sequence ID" value="MED6216357.1"/>
    <property type="molecule type" value="Genomic_DNA"/>
</dbReference>
<gene>
    <name evidence="2" type="ORF">PIB30_007000</name>
</gene>